<comment type="cofactor">
    <cofactor evidence="1 4">
        <name>pyridoxal 5'-phosphate</name>
        <dbReference type="ChEBI" id="CHEBI:597326"/>
    </cofactor>
</comment>
<sequence>MWMRRNLLNKKLKTNQIVVIKTGLTHYSITKAANITDIDVTETSLSSNDWGMSPVFLEKTIKKEYQKGKRGFLIPLTLGYTITGSDDPIEEIDKIIIKIQKELVDTSFFC</sequence>
<dbReference type="EMBL" id="PCVM01000065">
    <property type="protein sequence ID" value="PIQ73377.1"/>
    <property type="molecule type" value="Genomic_DNA"/>
</dbReference>
<dbReference type="Pfam" id="PF00282">
    <property type="entry name" value="Pyridoxal_deC"/>
    <property type="match status" value="1"/>
</dbReference>
<dbReference type="SUPFAM" id="SSF53383">
    <property type="entry name" value="PLP-dependent transferases"/>
    <property type="match status" value="1"/>
</dbReference>
<evidence type="ECO:0000256" key="2">
    <source>
        <dbReference type="ARBA" id="ARBA00022898"/>
    </source>
</evidence>
<gene>
    <name evidence="5" type="ORF">COV58_02845</name>
</gene>
<dbReference type="InterPro" id="IPR002129">
    <property type="entry name" value="PyrdxlP-dep_de-COase"/>
</dbReference>
<evidence type="ECO:0000313" key="6">
    <source>
        <dbReference type="Proteomes" id="UP000231056"/>
    </source>
</evidence>
<proteinExistence type="inferred from homology"/>
<name>A0A2M6IU54_9BACT</name>
<dbReference type="GO" id="GO:0019752">
    <property type="term" value="P:carboxylic acid metabolic process"/>
    <property type="evidence" value="ECO:0007669"/>
    <property type="project" value="InterPro"/>
</dbReference>
<dbReference type="GO" id="GO:0030170">
    <property type="term" value="F:pyridoxal phosphate binding"/>
    <property type="evidence" value="ECO:0007669"/>
    <property type="project" value="InterPro"/>
</dbReference>
<dbReference type="Gene3D" id="3.40.640.10">
    <property type="entry name" value="Type I PLP-dependent aspartate aminotransferase-like (Major domain)"/>
    <property type="match status" value="1"/>
</dbReference>
<dbReference type="InterPro" id="IPR015421">
    <property type="entry name" value="PyrdxlP-dep_Trfase_major"/>
</dbReference>
<dbReference type="GO" id="GO:0016830">
    <property type="term" value="F:carbon-carbon lyase activity"/>
    <property type="evidence" value="ECO:0007669"/>
    <property type="project" value="InterPro"/>
</dbReference>
<dbReference type="Proteomes" id="UP000231056">
    <property type="component" value="Unassembled WGS sequence"/>
</dbReference>
<comment type="caution">
    <text evidence="5">The sequence shown here is derived from an EMBL/GenBank/DDBJ whole genome shotgun (WGS) entry which is preliminary data.</text>
</comment>
<keyword evidence="2 4" id="KW-0663">Pyridoxal phosphate</keyword>
<dbReference type="AlphaFoldDB" id="A0A2M6IU54"/>
<evidence type="ECO:0000313" key="5">
    <source>
        <dbReference type="EMBL" id="PIQ73377.1"/>
    </source>
</evidence>
<dbReference type="InterPro" id="IPR015424">
    <property type="entry name" value="PyrdxlP-dep_Trfase"/>
</dbReference>
<reference evidence="5 6" key="1">
    <citation type="submission" date="2017-09" db="EMBL/GenBank/DDBJ databases">
        <title>Depth-based differentiation of microbial function through sediment-hosted aquifers and enrichment of novel symbionts in the deep terrestrial subsurface.</title>
        <authorList>
            <person name="Probst A.J."/>
            <person name="Ladd B."/>
            <person name="Jarett J.K."/>
            <person name="Geller-Mcgrath D.E."/>
            <person name="Sieber C.M."/>
            <person name="Emerson J.B."/>
            <person name="Anantharaman K."/>
            <person name="Thomas B.C."/>
            <person name="Malmstrom R."/>
            <person name="Stieglmeier M."/>
            <person name="Klingl A."/>
            <person name="Woyke T."/>
            <person name="Ryan C.M."/>
            <person name="Banfield J.F."/>
        </authorList>
    </citation>
    <scope>NUCLEOTIDE SEQUENCE [LARGE SCALE GENOMIC DNA]</scope>
    <source>
        <strain evidence="5">CG11_big_fil_rev_8_21_14_0_20_36_8</strain>
    </source>
</reference>
<evidence type="ECO:0000256" key="4">
    <source>
        <dbReference type="RuleBase" id="RU000382"/>
    </source>
</evidence>
<accession>A0A2M6IU54</accession>
<comment type="similarity">
    <text evidence="4">Belongs to the group II decarboxylase family.</text>
</comment>
<organism evidence="5 6">
    <name type="scientific">Candidatus Roizmanbacteria bacterium CG11_big_fil_rev_8_21_14_0_20_36_8</name>
    <dbReference type="NCBI Taxonomy" id="1974856"/>
    <lineage>
        <taxon>Bacteria</taxon>
        <taxon>Candidatus Roizmaniibacteriota</taxon>
    </lineage>
</organism>
<evidence type="ECO:0000256" key="1">
    <source>
        <dbReference type="ARBA" id="ARBA00001933"/>
    </source>
</evidence>
<protein>
    <submittedName>
        <fullName evidence="5">Uncharacterized protein</fullName>
    </submittedName>
</protein>
<evidence type="ECO:0000256" key="3">
    <source>
        <dbReference type="ARBA" id="ARBA00023239"/>
    </source>
</evidence>
<keyword evidence="3 4" id="KW-0456">Lyase</keyword>